<comment type="subcellular location">
    <subcellularLocation>
        <location evidence="2">Membrane</location>
        <topology evidence="2">Multi-pass membrane protein</topology>
    </subcellularLocation>
</comment>
<evidence type="ECO:0000256" key="8">
    <source>
        <dbReference type="ARBA" id="ARBA00022989"/>
    </source>
</evidence>
<protein>
    <recommendedName>
        <fullName evidence="11">Zinc metalloprotease</fullName>
        <ecNumber evidence="11">3.4.24.-</ecNumber>
    </recommendedName>
</protein>
<keyword evidence="5 11" id="KW-0812">Transmembrane</keyword>
<name>A0A1G2BQG1_9BACT</name>
<keyword evidence="4 13" id="KW-0645">Protease</keyword>
<dbReference type="InterPro" id="IPR036034">
    <property type="entry name" value="PDZ_sf"/>
</dbReference>
<dbReference type="InterPro" id="IPR041489">
    <property type="entry name" value="PDZ_6"/>
</dbReference>
<feature type="transmembrane region" description="Helical" evidence="11">
    <location>
        <begin position="286"/>
        <end position="306"/>
    </location>
</feature>
<evidence type="ECO:0000256" key="3">
    <source>
        <dbReference type="ARBA" id="ARBA00007931"/>
    </source>
</evidence>
<dbReference type="SMART" id="SM00228">
    <property type="entry name" value="PDZ"/>
    <property type="match status" value="1"/>
</dbReference>
<organism evidence="13 14">
    <name type="scientific">Candidatus Komeilibacteria bacterium RIFCSPLOWO2_02_FULL_48_11</name>
    <dbReference type="NCBI Taxonomy" id="1798553"/>
    <lineage>
        <taxon>Bacteria</taxon>
        <taxon>Candidatus Komeiliibacteriota</taxon>
    </lineage>
</organism>
<keyword evidence="10 11" id="KW-0472">Membrane</keyword>
<keyword evidence="6 11" id="KW-0378">Hydrolase</keyword>
<evidence type="ECO:0000256" key="10">
    <source>
        <dbReference type="ARBA" id="ARBA00023136"/>
    </source>
</evidence>
<accession>A0A1G2BQG1</accession>
<dbReference type="PANTHER" id="PTHR42837:SF2">
    <property type="entry name" value="MEMBRANE METALLOPROTEASE ARASP2, CHLOROPLASTIC-RELATED"/>
    <property type="match status" value="1"/>
</dbReference>
<dbReference type="GO" id="GO:0046872">
    <property type="term" value="F:metal ion binding"/>
    <property type="evidence" value="ECO:0007669"/>
    <property type="project" value="UniProtKB-KW"/>
</dbReference>
<proteinExistence type="inferred from homology"/>
<comment type="caution">
    <text evidence="13">The sequence shown here is derived from an EMBL/GenBank/DDBJ whole genome shotgun (WGS) entry which is preliminary data.</text>
</comment>
<dbReference type="InterPro" id="IPR004387">
    <property type="entry name" value="Pept_M50_Zn"/>
</dbReference>
<gene>
    <name evidence="13" type="ORF">A3H70_02740</name>
</gene>
<evidence type="ECO:0000256" key="4">
    <source>
        <dbReference type="ARBA" id="ARBA00022670"/>
    </source>
</evidence>
<evidence type="ECO:0000256" key="5">
    <source>
        <dbReference type="ARBA" id="ARBA00022692"/>
    </source>
</evidence>
<feature type="domain" description="PDZ" evidence="12">
    <location>
        <begin position="119"/>
        <end position="173"/>
    </location>
</feature>
<dbReference type="Pfam" id="PF02163">
    <property type="entry name" value="Peptidase_M50"/>
    <property type="match status" value="1"/>
</dbReference>
<keyword evidence="8 11" id="KW-1133">Transmembrane helix</keyword>
<evidence type="ECO:0000256" key="9">
    <source>
        <dbReference type="ARBA" id="ARBA00023049"/>
    </source>
</evidence>
<dbReference type="Gene3D" id="2.30.42.10">
    <property type="match status" value="1"/>
</dbReference>
<dbReference type="AlphaFoldDB" id="A0A1G2BQG1"/>
<evidence type="ECO:0000256" key="7">
    <source>
        <dbReference type="ARBA" id="ARBA00022833"/>
    </source>
</evidence>
<dbReference type="InterPro" id="IPR008915">
    <property type="entry name" value="Peptidase_M50"/>
</dbReference>
<sequence length="368" mass="40283">MLLTIIAFILILGFLVLVHELGHFIMARRLGVAVEEFGLGFPPKIWSRLWRGTKYSLNLIPLGGFVKIKGEEGGASEERDSFSSRPVWQRTVIVMAGVVMNVLAGWLILAVLFSTSVPMEITANTNRAYVRSSDVVIADIVPNSPAEATGLKEGDKVMSIDGQQIKQIEDFQAYVAAKAGSSVKLAYSRDNVETIVMVIPEVIKEVEEGRAIIGLELAELGLVRFPVHRAVIASAKATSGYLSRIVLTLGSLVKQIVIGQGLGENLGGPVAIAVATNDMVDLGWPYALLFTAVLSFNLAIINIFPFPALDGGRIVFFIVEKIRGKPSRRLVEDWFHRAGFVLLMLFAIFITYHDIMRFGGRIWSAIAN</sequence>
<keyword evidence="11" id="KW-0479">Metal-binding</keyword>
<reference evidence="13 14" key="1">
    <citation type="journal article" date="2016" name="Nat. Commun.">
        <title>Thousands of microbial genomes shed light on interconnected biogeochemical processes in an aquifer system.</title>
        <authorList>
            <person name="Anantharaman K."/>
            <person name="Brown C.T."/>
            <person name="Hug L.A."/>
            <person name="Sharon I."/>
            <person name="Castelle C.J."/>
            <person name="Probst A.J."/>
            <person name="Thomas B.C."/>
            <person name="Singh A."/>
            <person name="Wilkins M.J."/>
            <person name="Karaoz U."/>
            <person name="Brodie E.L."/>
            <person name="Williams K.H."/>
            <person name="Hubbard S.S."/>
            <person name="Banfield J.F."/>
        </authorList>
    </citation>
    <scope>NUCLEOTIDE SEQUENCE [LARGE SCALE GENOMIC DNA]</scope>
</reference>
<comment type="cofactor">
    <cofactor evidence="1 11">
        <name>Zn(2+)</name>
        <dbReference type="ChEBI" id="CHEBI:29105"/>
    </cofactor>
</comment>
<dbReference type="STRING" id="1798553.A3H70_02740"/>
<evidence type="ECO:0000313" key="13">
    <source>
        <dbReference type="EMBL" id="OGY91362.1"/>
    </source>
</evidence>
<dbReference type="PANTHER" id="PTHR42837">
    <property type="entry name" value="REGULATOR OF SIGMA-E PROTEASE RSEP"/>
    <property type="match status" value="1"/>
</dbReference>
<dbReference type="Pfam" id="PF17820">
    <property type="entry name" value="PDZ_6"/>
    <property type="match status" value="1"/>
</dbReference>
<dbReference type="GO" id="GO:0004222">
    <property type="term" value="F:metalloendopeptidase activity"/>
    <property type="evidence" value="ECO:0007669"/>
    <property type="project" value="InterPro"/>
</dbReference>
<dbReference type="EMBL" id="MHKO01000048">
    <property type="protein sequence ID" value="OGY91362.1"/>
    <property type="molecule type" value="Genomic_DNA"/>
</dbReference>
<dbReference type="GO" id="GO:0006508">
    <property type="term" value="P:proteolysis"/>
    <property type="evidence" value="ECO:0007669"/>
    <property type="project" value="UniProtKB-KW"/>
</dbReference>
<dbReference type="EC" id="3.4.24.-" evidence="11"/>
<dbReference type="SUPFAM" id="SSF50156">
    <property type="entry name" value="PDZ domain-like"/>
    <property type="match status" value="1"/>
</dbReference>
<keyword evidence="9 11" id="KW-0482">Metalloprotease</keyword>
<dbReference type="InterPro" id="IPR001478">
    <property type="entry name" value="PDZ"/>
</dbReference>
<evidence type="ECO:0000256" key="2">
    <source>
        <dbReference type="ARBA" id="ARBA00004141"/>
    </source>
</evidence>
<keyword evidence="7 11" id="KW-0862">Zinc</keyword>
<dbReference type="CDD" id="cd23081">
    <property type="entry name" value="cpPDZ_EcRseP-like"/>
    <property type="match status" value="1"/>
</dbReference>
<feature type="transmembrane region" description="Helical" evidence="11">
    <location>
        <begin position="334"/>
        <end position="352"/>
    </location>
</feature>
<dbReference type="NCBIfam" id="TIGR00054">
    <property type="entry name" value="RIP metalloprotease RseP"/>
    <property type="match status" value="1"/>
</dbReference>
<evidence type="ECO:0000259" key="12">
    <source>
        <dbReference type="PROSITE" id="PS50106"/>
    </source>
</evidence>
<evidence type="ECO:0000313" key="14">
    <source>
        <dbReference type="Proteomes" id="UP000178109"/>
    </source>
</evidence>
<dbReference type="Proteomes" id="UP000178109">
    <property type="component" value="Unassembled WGS sequence"/>
</dbReference>
<comment type="similarity">
    <text evidence="3 11">Belongs to the peptidase M50B family.</text>
</comment>
<dbReference type="CDD" id="cd06163">
    <property type="entry name" value="S2P-M50_PDZ_RseP-like"/>
    <property type="match status" value="1"/>
</dbReference>
<evidence type="ECO:0000256" key="11">
    <source>
        <dbReference type="RuleBase" id="RU362031"/>
    </source>
</evidence>
<dbReference type="GO" id="GO:0016020">
    <property type="term" value="C:membrane"/>
    <property type="evidence" value="ECO:0007669"/>
    <property type="project" value="UniProtKB-SubCell"/>
</dbReference>
<dbReference type="PROSITE" id="PS50106">
    <property type="entry name" value="PDZ"/>
    <property type="match status" value="1"/>
</dbReference>
<evidence type="ECO:0000256" key="6">
    <source>
        <dbReference type="ARBA" id="ARBA00022801"/>
    </source>
</evidence>
<feature type="transmembrane region" description="Helical" evidence="11">
    <location>
        <begin position="92"/>
        <end position="113"/>
    </location>
</feature>
<evidence type="ECO:0000256" key="1">
    <source>
        <dbReference type="ARBA" id="ARBA00001947"/>
    </source>
</evidence>